<sequence>MHRDHEIHNRRKGRNFGLLAVLVVFILLIFGVTVVKIRSGGLSEAFDHVLRPSAMGVEDGE</sequence>
<dbReference type="STRING" id="313367.JSE7799_01864"/>
<dbReference type="Proteomes" id="UP000049455">
    <property type="component" value="Unassembled WGS sequence"/>
</dbReference>
<evidence type="ECO:0008006" key="4">
    <source>
        <dbReference type="Google" id="ProtNLM"/>
    </source>
</evidence>
<evidence type="ECO:0000313" key="3">
    <source>
        <dbReference type="Proteomes" id="UP000049455"/>
    </source>
</evidence>
<dbReference type="RefSeq" id="WP_245624847.1">
    <property type="nucleotide sequence ID" value="NZ_CYPR01000113.1"/>
</dbReference>
<accession>A0A0M7BB55</accession>
<name>A0A0M7BB55_9RHOB</name>
<proteinExistence type="predicted"/>
<evidence type="ECO:0000256" key="1">
    <source>
        <dbReference type="SAM" id="Phobius"/>
    </source>
</evidence>
<feature type="transmembrane region" description="Helical" evidence="1">
    <location>
        <begin position="16"/>
        <end position="37"/>
    </location>
</feature>
<keyword evidence="3" id="KW-1185">Reference proteome</keyword>
<gene>
    <name evidence="2" type="ORF">JSE7799_01864</name>
</gene>
<organism evidence="2 3">
    <name type="scientific">Jannaschia seosinensis</name>
    <dbReference type="NCBI Taxonomy" id="313367"/>
    <lineage>
        <taxon>Bacteria</taxon>
        <taxon>Pseudomonadati</taxon>
        <taxon>Pseudomonadota</taxon>
        <taxon>Alphaproteobacteria</taxon>
        <taxon>Rhodobacterales</taxon>
        <taxon>Roseobacteraceae</taxon>
        <taxon>Jannaschia</taxon>
    </lineage>
</organism>
<keyword evidence="1" id="KW-0812">Transmembrane</keyword>
<protein>
    <recommendedName>
        <fullName evidence="4">Cytochrome C oxidase assembly protein</fullName>
    </recommendedName>
</protein>
<evidence type="ECO:0000313" key="2">
    <source>
        <dbReference type="EMBL" id="CUH39143.1"/>
    </source>
</evidence>
<dbReference type="EMBL" id="CYPR01000113">
    <property type="protein sequence ID" value="CUH39143.1"/>
    <property type="molecule type" value="Genomic_DNA"/>
</dbReference>
<keyword evidence="1" id="KW-0472">Membrane</keyword>
<keyword evidence="1" id="KW-1133">Transmembrane helix</keyword>
<dbReference type="AlphaFoldDB" id="A0A0M7BB55"/>
<reference evidence="2 3" key="1">
    <citation type="submission" date="2015-09" db="EMBL/GenBank/DDBJ databases">
        <authorList>
            <person name="Jackson K.R."/>
            <person name="Lunt B.L."/>
            <person name="Fisher J.N.B."/>
            <person name="Gardner A.V."/>
            <person name="Bailey M.E."/>
            <person name="Deus L.M."/>
            <person name="Earl A.S."/>
            <person name="Gibby P.D."/>
            <person name="Hartmann K.A."/>
            <person name="Liu J.E."/>
            <person name="Manci A.M."/>
            <person name="Nielsen D.A."/>
            <person name="Solomon M.B."/>
            <person name="Breakwell D.P."/>
            <person name="Burnett S.H."/>
            <person name="Grose J.H."/>
        </authorList>
    </citation>
    <scope>NUCLEOTIDE SEQUENCE [LARGE SCALE GENOMIC DNA]</scope>
    <source>
        <strain evidence="2 3">CECT 7799</strain>
    </source>
</reference>